<dbReference type="Proteomes" id="UP000187013">
    <property type="component" value="Unassembled WGS sequence"/>
</dbReference>
<sequence length="190" mass="21918">MLLKFLIVVCHGFLFTSPLLNYLGLPFPLFCLHILHHHERRLDLLDQRWKSSFGVTAPWGKFGASYSRWVHFNCPSQQRLQYGSLCEPSFVPQNFKQYHRVNGGLTATELCWVVGHTTLKWWKLRARRHGMNPIKAVNGVSTRPFAIDQYDLLIRESRGGRKPQIPTRLITCVVVMMVGGYSLRQVIPTV</sequence>
<keyword evidence="1" id="KW-0472">Membrane</keyword>
<gene>
    <name evidence="2" type="ORF">ZYGR_0AD03070</name>
</gene>
<evidence type="ECO:0000256" key="1">
    <source>
        <dbReference type="SAM" id="Phobius"/>
    </source>
</evidence>
<proteinExistence type="predicted"/>
<name>A0A1Q3A5W6_ZYGRO</name>
<keyword evidence="1" id="KW-0812">Transmembrane</keyword>
<comment type="caution">
    <text evidence="2">The sequence shown here is derived from an EMBL/GenBank/DDBJ whole genome shotgun (WGS) entry which is preliminary data.</text>
</comment>
<dbReference type="AlphaFoldDB" id="A0A1Q3A5W6"/>
<keyword evidence="1" id="KW-1133">Transmembrane helix</keyword>
<feature type="transmembrane region" description="Helical" evidence="1">
    <location>
        <begin position="6"/>
        <end position="32"/>
    </location>
</feature>
<organism evidence="2 3">
    <name type="scientific">Zygosaccharomyces rouxii</name>
    <dbReference type="NCBI Taxonomy" id="4956"/>
    <lineage>
        <taxon>Eukaryota</taxon>
        <taxon>Fungi</taxon>
        <taxon>Dikarya</taxon>
        <taxon>Ascomycota</taxon>
        <taxon>Saccharomycotina</taxon>
        <taxon>Saccharomycetes</taxon>
        <taxon>Saccharomycetales</taxon>
        <taxon>Saccharomycetaceae</taxon>
        <taxon>Zygosaccharomyces</taxon>
    </lineage>
</organism>
<accession>A0A1Q3A5W6</accession>
<evidence type="ECO:0000313" key="2">
    <source>
        <dbReference type="EMBL" id="GAV51124.1"/>
    </source>
</evidence>
<reference evidence="2 3" key="1">
    <citation type="submission" date="2016-08" db="EMBL/GenBank/DDBJ databases">
        <title>Draft genome sequence of allopolyploid Zygosaccharomyces rouxii.</title>
        <authorList>
            <person name="Watanabe J."/>
            <person name="Uehara K."/>
            <person name="Mogi Y."/>
            <person name="Tsukioka Y."/>
        </authorList>
    </citation>
    <scope>NUCLEOTIDE SEQUENCE [LARGE SCALE GENOMIC DNA]</scope>
    <source>
        <strain evidence="2 3">NBRC 110957</strain>
    </source>
</reference>
<protein>
    <submittedName>
        <fullName evidence="2">Uncharacterized protein</fullName>
    </submittedName>
</protein>
<evidence type="ECO:0000313" key="3">
    <source>
        <dbReference type="Proteomes" id="UP000187013"/>
    </source>
</evidence>
<dbReference type="EMBL" id="BDGX01000030">
    <property type="protein sequence ID" value="GAV51124.1"/>
    <property type="molecule type" value="Genomic_DNA"/>
</dbReference>